<dbReference type="RefSeq" id="WP_145195384.1">
    <property type="nucleotide sequence ID" value="NZ_CP036267.1"/>
</dbReference>
<dbReference type="EMBL" id="CP036267">
    <property type="protein sequence ID" value="QDT31072.1"/>
    <property type="molecule type" value="Genomic_DNA"/>
</dbReference>
<dbReference type="AlphaFoldDB" id="A0A517QHG1"/>
<evidence type="ECO:0000313" key="2">
    <source>
        <dbReference type="EMBL" id="QDT31072.1"/>
    </source>
</evidence>
<organism evidence="2 3">
    <name type="scientific">Thalassoglobus polymorphus</name>
    <dbReference type="NCBI Taxonomy" id="2527994"/>
    <lineage>
        <taxon>Bacteria</taxon>
        <taxon>Pseudomonadati</taxon>
        <taxon>Planctomycetota</taxon>
        <taxon>Planctomycetia</taxon>
        <taxon>Planctomycetales</taxon>
        <taxon>Planctomycetaceae</taxon>
        <taxon>Thalassoglobus</taxon>
    </lineage>
</organism>
<name>A0A517QHG1_9PLAN</name>
<feature type="region of interest" description="Disordered" evidence="1">
    <location>
        <begin position="41"/>
        <end position="93"/>
    </location>
</feature>
<dbReference type="Proteomes" id="UP000315724">
    <property type="component" value="Chromosome"/>
</dbReference>
<accession>A0A517QHG1</accession>
<dbReference type="KEGG" id="tpol:Mal48_03030"/>
<reference evidence="2 3" key="1">
    <citation type="submission" date="2019-02" db="EMBL/GenBank/DDBJ databases">
        <title>Deep-cultivation of Planctomycetes and their phenomic and genomic characterization uncovers novel biology.</title>
        <authorList>
            <person name="Wiegand S."/>
            <person name="Jogler M."/>
            <person name="Boedeker C."/>
            <person name="Pinto D."/>
            <person name="Vollmers J."/>
            <person name="Rivas-Marin E."/>
            <person name="Kohn T."/>
            <person name="Peeters S.H."/>
            <person name="Heuer A."/>
            <person name="Rast P."/>
            <person name="Oberbeckmann S."/>
            <person name="Bunk B."/>
            <person name="Jeske O."/>
            <person name="Meyerdierks A."/>
            <person name="Storesund J.E."/>
            <person name="Kallscheuer N."/>
            <person name="Luecker S."/>
            <person name="Lage O.M."/>
            <person name="Pohl T."/>
            <person name="Merkel B.J."/>
            <person name="Hornburger P."/>
            <person name="Mueller R.-W."/>
            <person name="Bruemmer F."/>
            <person name="Labrenz M."/>
            <person name="Spormann A.M."/>
            <person name="Op den Camp H."/>
            <person name="Overmann J."/>
            <person name="Amann R."/>
            <person name="Jetten M.S.M."/>
            <person name="Mascher T."/>
            <person name="Medema M.H."/>
            <person name="Devos D.P."/>
            <person name="Kaster A.-K."/>
            <person name="Ovreas L."/>
            <person name="Rohde M."/>
            <person name="Galperin M.Y."/>
            <person name="Jogler C."/>
        </authorList>
    </citation>
    <scope>NUCLEOTIDE SEQUENCE [LARGE SCALE GENOMIC DNA]</scope>
    <source>
        <strain evidence="2 3">Mal48</strain>
    </source>
</reference>
<evidence type="ECO:0000256" key="1">
    <source>
        <dbReference type="SAM" id="MobiDB-lite"/>
    </source>
</evidence>
<evidence type="ECO:0000313" key="3">
    <source>
        <dbReference type="Proteomes" id="UP000315724"/>
    </source>
</evidence>
<feature type="compositionally biased region" description="Basic and acidic residues" evidence="1">
    <location>
        <begin position="41"/>
        <end position="53"/>
    </location>
</feature>
<evidence type="ECO:0008006" key="4">
    <source>
        <dbReference type="Google" id="ProtNLM"/>
    </source>
</evidence>
<protein>
    <recommendedName>
        <fullName evidence="4">DUF2946 domain-containing protein</fullName>
    </recommendedName>
</protein>
<proteinExistence type="predicted"/>
<gene>
    <name evidence="2" type="ORF">Mal48_03030</name>
</gene>
<sequence>MRRFHTQLGKVLAIASFAMLLATQWLHSPLLHVVESLESHAQTEHAEAHQEHGHSHHHSKTQADQQAHSHGCCHSHGHAHPAAADGKPTCPHPHPHPAEDCHICSFLTERASTLSCDIEISGTESVEFAIDAVAIFFSAPSQYRAFVRGPPVLS</sequence>
<keyword evidence="3" id="KW-1185">Reference proteome</keyword>